<dbReference type="PANTHER" id="PTHR12916:SF9">
    <property type="entry name" value="NEUROGENIC LOCUS NOTCH HOMOLOG PROTEIN 1-RELATED"/>
    <property type="match status" value="1"/>
</dbReference>
<dbReference type="PROSITE" id="PS01186">
    <property type="entry name" value="EGF_2"/>
    <property type="match status" value="2"/>
</dbReference>
<evidence type="ECO:0000256" key="1">
    <source>
        <dbReference type="ARBA" id="ARBA00022536"/>
    </source>
</evidence>
<accession>A0A6P4Z5T0</accession>
<comment type="caution">
    <text evidence="5">Lacks conserved residue(s) required for the propagation of feature annotation.</text>
</comment>
<dbReference type="GO" id="GO:0005509">
    <property type="term" value="F:calcium ion binding"/>
    <property type="evidence" value="ECO:0007669"/>
    <property type="project" value="InterPro"/>
</dbReference>
<keyword evidence="4" id="KW-0325">Glycoprotein</keyword>
<dbReference type="Pfam" id="PF00008">
    <property type="entry name" value="EGF"/>
    <property type="match status" value="2"/>
</dbReference>
<dbReference type="InterPro" id="IPR001881">
    <property type="entry name" value="EGF-like_Ca-bd_dom"/>
</dbReference>
<evidence type="ECO:0000256" key="3">
    <source>
        <dbReference type="ARBA" id="ARBA00023157"/>
    </source>
</evidence>
<evidence type="ECO:0000259" key="7">
    <source>
        <dbReference type="PROSITE" id="PS50026"/>
    </source>
</evidence>
<dbReference type="OrthoDB" id="406096at2759"/>
<feature type="chain" id="PRO_5028071001" evidence="6">
    <location>
        <begin position="21"/>
        <end position="568"/>
    </location>
</feature>
<dbReference type="InterPro" id="IPR001304">
    <property type="entry name" value="C-type_lectin-like"/>
</dbReference>
<dbReference type="FunFam" id="2.10.25.10:FF:000006">
    <property type="entry name" value="Versican core protein-like isoform 1"/>
    <property type="match status" value="1"/>
</dbReference>
<feature type="signal peptide" evidence="6">
    <location>
        <begin position="1"/>
        <end position="20"/>
    </location>
</feature>
<dbReference type="Proteomes" id="UP000515135">
    <property type="component" value="Unplaced"/>
</dbReference>
<name>A0A6P4Z5T0_BRABE</name>
<feature type="disulfide bond" evidence="5">
    <location>
        <begin position="300"/>
        <end position="309"/>
    </location>
</feature>
<dbReference type="PROSITE" id="PS50026">
    <property type="entry name" value="EGF_3"/>
    <property type="match status" value="3"/>
</dbReference>
<dbReference type="SMART" id="SM00034">
    <property type="entry name" value="CLECT"/>
    <property type="match status" value="1"/>
</dbReference>
<dbReference type="CDD" id="cd00054">
    <property type="entry name" value="EGF_CA"/>
    <property type="match status" value="1"/>
</dbReference>
<dbReference type="InterPro" id="IPR016186">
    <property type="entry name" value="C-type_lectin-like/link_sf"/>
</dbReference>
<feature type="domain" description="EGF-like" evidence="7">
    <location>
        <begin position="275"/>
        <end position="310"/>
    </location>
</feature>
<organism evidence="9 10">
    <name type="scientific">Branchiostoma belcheri</name>
    <name type="common">Amphioxus</name>
    <dbReference type="NCBI Taxonomy" id="7741"/>
    <lineage>
        <taxon>Eukaryota</taxon>
        <taxon>Metazoa</taxon>
        <taxon>Chordata</taxon>
        <taxon>Cephalochordata</taxon>
        <taxon>Leptocardii</taxon>
        <taxon>Amphioxiformes</taxon>
        <taxon>Branchiostomatidae</taxon>
        <taxon>Branchiostoma</taxon>
    </lineage>
</organism>
<dbReference type="GO" id="GO:0007219">
    <property type="term" value="P:Notch signaling pathway"/>
    <property type="evidence" value="ECO:0007669"/>
    <property type="project" value="TreeGrafter"/>
</dbReference>
<keyword evidence="1 5" id="KW-0245">EGF-like domain</keyword>
<proteinExistence type="predicted"/>
<keyword evidence="3 5" id="KW-1015">Disulfide bond</keyword>
<gene>
    <name evidence="10" type="primary">LOC109475658</name>
</gene>
<keyword evidence="2" id="KW-0677">Repeat</keyword>
<dbReference type="SMART" id="SM00179">
    <property type="entry name" value="EGF_CA"/>
    <property type="match status" value="3"/>
</dbReference>
<dbReference type="Gene3D" id="3.10.100.10">
    <property type="entry name" value="Mannose-Binding Protein A, subunit A"/>
    <property type="match status" value="1"/>
</dbReference>
<protein>
    <submittedName>
        <fullName evidence="10">Neurogenic locus notch homolog protein 1-like isoform X2</fullName>
    </submittedName>
</protein>
<evidence type="ECO:0000256" key="5">
    <source>
        <dbReference type="PROSITE-ProRule" id="PRU00076"/>
    </source>
</evidence>
<dbReference type="GO" id="GO:0005112">
    <property type="term" value="F:Notch binding"/>
    <property type="evidence" value="ECO:0007669"/>
    <property type="project" value="TreeGrafter"/>
</dbReference>
<dbReference type="InterPro" id="IPR000742">
    <property type="entry name" value="EGF"/>
</dbReference>
<dbReference type="SUPFAM" id="SSF57196">
    <property type="entry name" value="EGF/Laminin"/>
    <property type="match status" value="3"/>
</dbReference>
<evidence type="ECO:0000256" key="2">
    <source>
        <dbReference type="ARBA" id="ARBA00022737"/>
    </source>
</evidence>
<dbReference type="GeneID" id="109475658"/>
<dbReference type="RefSeq" id="XP_019631973.1">
    <property type="nucleotide sequence ID" value="XM_019776414.1"/>
</dbReference>
<feature type="disulfide bond" evidence="5">
    <location>
        <begin position="495"/>
        <end position="504"/>
    </location>
</feature>
<dbReference type="InterPro" id="IPR016187">
    <property type="entry name" value="CTDL_fold"/>
</dbReference>
<feature type="disulfide bond" evidence="5">
    <location>
        <begin position="338"/>
        <end position="347"/>
    </location>
</feature>
<dbReference type="SUPFAM" id="SSF56436">
    <property type="entry name" value="C-type lectin-like"/>
    <property type="match status" value="1"/>
</dbReference>
<dbReference type="AlphaFoldDB" id="A0A6P4Z5T0"/>
<feature type="domain" description="EGF-like" evidence="7">
    <location>
        <begin position="312"/>
        <end position="348"/>
    </location>
</feature>
<evidence type="ECO:0000313" key="10">
    <source>
        <dbReference type="RefSeq" id="XP_019631973.1"/>
    </source>
</evidence>
<sequence length="568" mass="61308">MMWRLVLFVTALGWSGYSQGEQEYLTTLEKWDLFKVRASGPMTNANVQAACEAEGLWHPCYYTGHGTCTGVWTSECVKLDGSDGGSCRTLSVLSNSLCGTVNAHECKALDDTFVYQPGSQSAYGVDYDTGHWGMEGANHTDKYALCAGQQEYLTTWDGLTFYKVRVKGEMTNTNLVATCELSGMSYPCHGTGLGTCTSHWSSDCLRFSHTGSSCQNTLTFLSSRLCGTTTAYRCPALQNTYVKYPSGYHDSTYGVTTSGWDSSGYRSSDRYAVCAAQHCDISPCLHGTCVQALKNHTCVCDAGWSGEYCDTLTDICSSNPCLSGGTCVTEETGYSCTCPPHTTGNNCETVLHTDKCYRISADRLPNQEATMACEDIHGHLVKINDPVDQQVLAGYLDTGRNVSFWTSNKISTMSLCTCADGAPLSATSPWMYSAADQDMCVLLDSEAGYTGTYQPCAEEHNYVCQSEAVTCQINECQNGGNCSSCFGDSSVFCDCPQGFTGTFCETVDWCDPNPCPLDWACVNQNGGIYCAVPSRERTSSSSFCAAAPCGPGLTCKEDDTAGYFCLSG</sequence>
<dbReference type="CDD" id="cd00037">
    <property type="entry name" value="CLECT"/>
    <property type="match status" value="1"/>
</dbReference>
<dbReference type="PROSITE" id="PS00022">
    <property type="entry name" value="EGF_1"/>
    <property type="match status" value="3"/>
</dbReference>
<feature type="domain" description="C-type lectin" evidence="8">
    <location>
        <begin position="352"/>
        <end position="465"/>
    </location>
</feature>
<keyword evidence="9" id="KW-1185">Reference proteome</keyword>
<evidence type="ECO:0000313" key="9">
    <source>
        <dbReference type="Proteomes" id="UP000515135"/>
    </source>
</evidence>
<evidence type="ECO:0000256" key="6">
    <source>
        <dbReference type="SAM" id="SignalP"/>
    </source>
</evidence>
<evidence type="ECO:0000256" key="4">
    <source>
        <dbReference type="ARBA" id="ARBA00023180"/>
    </source>
</evidence>
<feature type="domain" description="EGF-like" evidence="7">
    <location>
        <begin position="467"/>
        <end position="505"/>
    </location>
</feature>
<dbReference type="SMART" id="SM00181">
    <property type="entry name" value="EGF"/>
    <property type="match status" value="3"/>
</dbReference>
<dbReference type="FunFam" id="2.10.25.10:FF:000279">
    <property type="entry name" value="Neurogenic locus notch 1"/>
    <property type="match status" value="1"/>
</dbReference>
<evidence type="ECO:0000259" key="8">
    <source>
        <dbReference type="PROSITE" id="PS50041"/>
    </source>
</evidence>
<keyword evidence="6" id="KW-0732">Signal</keyword>
<dbReference type="PANTHER" id="PTHR12916">
    <property type="entry name" value="CYTOCHROME C OXIDASE POLYPEPTIDE VIC-2"/>
    <property type="match status" value="1"/>
</dbReference>
<feature type="disulfide bond" evidence="5">
    <location>
        <begin position="279"/>
        <end position="289"/>
    </location>
</feature>
<reference evidence="10" key="1">
    <citation type="submission" date="2025-08" db="UniProtKB">
        <authorList>
            <consortium name="RefSeq"/>
        </authorList>
    </citation>
    <scope>IDENTIFICATION</scope>
    <source>
        <tissue evidence="10">Gonad</tissue>
    </source>
</reference>
<dbReference type="Gene3D" id="2.10.25.10">
    <property type="entry name" value="Laminin"/>
    <property type="match status" value="3"/>
</dbReference>
<feature type="disulfide bond" evidence="5">
    <location>
        <begin position="476"/>
        <end position="493"/>
    </location>
</feature>
<dbReference type="PROSITE" id="PS50041">
    <property type="entry name" value="C_TYPE_LECTIN_2"/>
    <property type="match status" value="1"/>
</dbReference>